<dbReference type="PANTHER" id="PTHR30204:SF69">
    <property type="entry name" value="MERR-FAMILY TRANSCRIPTIONAL REGULATOR"/>
    <property type="match status" value="1"/>
</dbReference>
<feature type="domain" description="HTH merR-type" evidence="5">
    <location>
        <begin position="4"/>
        <end position="74"/>
    </location>
</feature>
<dbReference type="PROSITE" id="PS00552">
    <property type="entry name" value="HTH_MERR_1"/>
    <property type="match status" value="1"/>
</dbReference>
<evidence type="ECO:0000259" key="5">
    <source>
        <dbReference type="PROSITE" id="PS50937"/>
    </source>
</evidence>
<dbReference type="PROSITE" id="PS50937">
    <property type="entry name" value="HTH_MERR_2"/>
    <property type="match status" value="1"/>
</dbReference>
<evidence type="ECO:0000313" key="7">
    <source>
        <dbReference type="Proteomes" id="UP000184452"/>
    </source>
</evidence>
<dbReference type="Gene3D" id="3.20.80.10">
    <property type="entry name" value="Regulatory factor, effector binding domain"/>
    <property type="match status" value="1"/>
</dbReference>
<dbReference type="InterPro" id="IPR009061">
    <property type="entry name" value="DNA-bd_dom_put_sf"/>
</dbReference>
<dbReference type="RefSeq" id="WP_073373655.1">
    <property type="nucleotide sequence ID" value="NZ_FQZK01000001.1"/>
</dbReference>
<gene>
    <name evidence="6" type="ORF">SAMN05421803_10111</name>
</gene>
<sequence length="270" mass="29267">MDVEWTRGEFARRSGLTVKALRVYERSGLLPPVRVGAGGGYRWYGSGQVERAVRIRLLRQAGMPLALIGQVLELSAEAARERVGAWWAGREETVAAQRRVLAELDRRLDGGGAQEEVDWRVQERVWEPVRALAVRARTDQVRLVETFRERAAYLRRLLVDQGAAPGEETWVFYPGVVGVETVGEIEVAVPCAGGADPMADAVVRVVGGGRWAVCEVVRRDCFQPRIMGAHRAVAAAAGAGGVGCEVYTGAWEGARDAVVARVGRPVGGVL</sequence>
<dbReference type="AlphaFoldDB" id="A0A1M6AJK5"/>
<evidence type="ECO:0000313" key="6">
    <source>
        <dbReference type="EMBL" id="SHI36699.1"/>
    </source>
</evidence>
<evidence type="ECO:0000256" key="1">
    <source>
        <dbReference type="ARBA" id="ARBA00022491"/>
    </source>
</evidence>
<keyword evidence="2" id="KW-0805">Transcription regulation</keyword>
<dbReference type="GO" id="GO:0003677">
    <property type="term" value="F:DNA binding"/>
    <property type="evidence" value="ECO:0007669"/>
    <property type="project" value="UniProtKB-KW"/>
</dbReference>
<keyword evidence="1" id="KW-0678">Repressor</keyword>
<accession>A0A1M6AJK5</accession>
<dbReference type="SUPFAM" id="SSF46955">
    <property type="entry name" value="Putative DNA-binding domain"/>
    <property type="match status" value="1"/>
</dbReference>
<evidence type="ECO:0000256" key="3">
    <source>
        <dbReference type="ARBA" id="ARBA00023125"/>
    </source>
</evidence>
<proteinExistence type="predicted"/>
<keyword evidence="3 6" id="KW-0238">DNA-binding</keyword>
<dbReference type="Pfam" id="PF13411">
    <property type="entry name" value="MerR_1"/>
    <property type="match status" value="1"/>
</dbReference>
<name>A0A1M6AJK5_9ACTN</name>
<dbReference type="EMBL" id="FQZK01000001">
    <property type="protein sequence ID" value="SHI36699.1"/>
    <property type="molecule type" value="Genomic_DNA"/>
</dbReference>
<dbReference type="Proteomes" id="UP000184452">
    <property type="component" value="Unassembled WGS sequence"/>
</dbReference>
<reference evidence="6 7" key="1">
    <citation type="submission" date="2016-11" db="EMBL/GenBank/DDBJ databases">
        <authorList>
            <person name="Jaros S."/>
            <person name="Januszkiewicz K."/>
            <person name="Wedrychowicz H."/>
        </authorList>
    </citation>
    <scope>NUCLEOTIDE SEQUENCE [LARGE SCALE GENOMIC DNA]</scope>
    <source>
        <strain evidence="6 7">CGMCC 4.5723</strain>
    </source>
</reference>
<keyword evidence="4" id="KW-0804">Transcription</keyword>
<dbReference type="GO" id="GO:0003700">
    <property type="term" value="F:DNA-binding transcription factor activity"/>
    <property type="evidence" value="ECO:0007669"/>
    <property type="project" value="InterPro"/>
</dbReference>
<keyword evidence="7" id="KW-1185">Reference proteome</keyword>
<dbReference type="InterPro" id="IPR000551">
    <property type="entry name" value="MerR-type_HTH_dom"/>
</dbReference>
<dbReference type="STRING" id="758803.SAMN05421803_10111"/>
<dbReference type="InterPro" id="IPR011256">
    <property type="entry name" value="Reg_factor_effector_dom_sf"/>
</dbReference>
<dbReference type="SMART" id="SM00422">
    <property type="entry name" value="HTH_MERR"/>
    <property type="match status" value="1"/>
</dbReference>
<protein>
    <submittedName>
        <fullName evidence="6">DNA-binding transcriptional regulator, MerR family</fullName>
    </submittedName>
</protein>
<dbReference type="InterPro" id="IPR047057">
    <property type="entry name" value="MerR_fam"/>
</dbReference>
<dbReference type="OrthoDB" id="7849865at2"/>
<dbReference type="PANTHER" id="PTHR30204">
    <property type="entry name" value="REDOX-CYCLING DRUG-SENSING TRANSCRIPTIONAL ACTIVATOR SOXR"/>
    <property type="match status" value="1"/>
</dbReference>
<dbReference type="Gene3D" id="1.10.1660.10">
    <property type="match status" value="1"/>
</dbReference>
<organism evidence="6 7">
    <name type="scientific">Nocardiopsis flavescens</name>
    <dbReference type="NCBI Taxonomy" id="758803"/>
    <lineage>
        <taxon>Bacteria</taxon>
        <taxon>Bacillati</taxon>
        <taxon>Actinomycetota</taxon>
        <taxon>Actinomycetes</taxon>
        <taxon>Streptosporangiales</taxon>
        <taxon>Nocardiopsidaceae</taxon>
        <taxon>Nocardiopsis</taxon>
    </lineage>
</organism>
<evidence type="ECO:0000256" key="4">
    <source>
        <dbReference type="ARBA" id="ARBA00023163"/>
    </source>
</evidence>
<evidence type="ECO:0000256" key="2">
    <source>
        <dbReference type="ARBA" id="ARBA00023015"/>
    </source>
</evidence>